<proteinExistence type="predicted"/>
<dbReference type="GO" id="GO:0005737">
    <property type="term" value="C:cytoplasm"/>
    <property type="evidence" value="ECO:0007669"/>
    <property type="project" value="TreeGrafter"/>
</dbReference>
<evidence type="ECO:0000256" key="2">
    <source>
        <dbReference type="SAM" id="Phobius"/>
    </source>
</evidence>
<dbReference type="SUPFAM" id="SSF51905">
    <property type="entry name" value="FAD/NAD(P)-binding domain"/>
    <property type="match status" value="1"/>
</dbReference>
<keyword evidence="2" id="KW-1133">Transmembrane helix</keyword>
<keyword evidence="5" id="KW-1185">Reference proteome</keyword>
<dbReference type="Gene3D" id="3.50.50.60">
    <property type="entry name" value="FAD/NAD(P)-binding domain"/>
    <property type="match status" value="2"/>
</dbReference>
<dbReference type="OrthoDB" id="9794226at2"/>
<evidence type="ECO:0000313" key="4">
    <source>
        <dbReference type="EMBL" id="QEG42384.1"/>
    </source>
</evidence>
<reference evidence="4 5" key="1">
    <citation type="submission" date="2019-08" db="EMBL/GenBank/DDBJ databases">
        <title>Deep-cultivation of Planctomycetes and their phenomic and genomic characterization uncovers novel biology.</title>
        <authorList>
            <person name="Wiegand S."/>
            <person name="Jogler M."/>
            <person name="Boedeker C."/>
            <person name="Pinto D."/>
            <person name="Vollmers J."/>
            <person name="Rivas-Marin E."/>
            <person name="Kohn T."/>
            <person name="Peeters S.H."/>
            <person name="Heuer A."/>
            <person name="Rast P."/>
            <person name="Oberbeckmann S."/>
            <person name="Bunk B."/>
            <person name="Jeske O."/>
            <person name="Meyerdierks A."/>
            <person name="Storesund J.E."/>
            <person name="Kallscheuer N."/>
            <person name="Luecker S."/>
            <person name="Lage O.M."/>
            <person name="Pohl T."/>
            <person name="Merkel B.J."/>
            <person name="Hornburger P."/>
            <person name="Mueller R.-W."/>
            <person name="Bruemmer F."/>
            <person name="Labrenz M."/>
            <person name="Spormann A.M."/>
            <person name="Op den Camp H."/>
            <person name="Overmann J."/>
            <person name="Amann R."/>
            <person name="Jetten M.S.M."/>
            <person name="Mascher T."/>
            <person name="Medema M.H."/>
            <person name="Devos D.P."/>
            <person name="Kaster A.-K."/>
            <person name="Ovreas L."/>
            <person name="Rohde M."/>
            <person name="Galperin M.Y."/>
            <person name="Jogler C."/>
        </authorList>
    </citation>
    <scope>NUCLEOTIDE SEQUENCE [LARGE SCALE GENOMIC DNA]</scope>
    <source>
        <strain evidence="4 5">UC8</strain>
    </source>
</reference>
<dbReference type="InterPro" id="IPR006076">
    <property type="entry name" value="FAD-dep_OxRdtase"/>
</dbReference>
<name>A0A5B9QTP5_9BACT</name>
<dbReference type="PANTHER" id="PTHR13847:SF289">
    <property type="entry name" value="GLYCINE OXIDASE"/>
    <property type="match status" value="1"/>
</dbReference>
<dbReference type="Pfam" id="PF01266">
    <property type="entry name" value="DAO"/>
    <property type="match status" value="1"/>
</dbReference>
<keyword evidence="2" id="KW-0472">Membrane</keyword>
<feature type="transmembrane region" description="Helical" evidence="2">
    <location>
        <begin position="7"/>
        <end position="24"/>
    </location>
</feature>
<organism evidence="4 5">
    <name type="scientific">Roseimaritima ulvae</name>
    <dbReference type="NCBI Taxonomy" id="980254"/>
    <lineage>
        <taxon>Bacteria</taxon>
        <taxon>Pseudomonadati</taxon>
        <taxon>Planctomycetota</taxon>
        <taxon>Planctomycetia</taxon>
        <taxon>Pirellulales</taxon>
        <taxon>Pirellulaceae</taxon>
        <taxon>Roseimaritima</taxon>
    </lineage>
</organism>
<dbReference type="Proteomes" id="UP000325286">
    <property type="component" value="Chromosome"/>
</dbReference>
<accession>A0A5B9QTP5</accession>
<dbReference type="AlphaFoldDB" id="A0A5B9QTP5"/>
<dbReference type="EC" id="1.4.99.6" evidence="4"/>
<evidence type="ECO:0000256" key="1">
    <source>
        <dbReference type="ARBA" id="ARBA00023002"/>
    </source>
</evidence>
<keyword evidence="2" id="KW-0812">Transmembrane</keyword>
<feature type="domain" description="FAD dependent oxidoreductase" evidence="3">
    <location>
        <begin position="7"/>
        <end position="398"/>
    </location>
</feature>
<evidence type="ECO:0000313" key="5">
    <source>
        <dbReference type="Proteomes" id="UP000325286"/>
    </source>
</evidence>
<dbReference type="PANTHER" id="PTHR13847">
    <property type="entry name" value="SARCOSINE DEHYDROGENASE-RELATED"/>
    <property type="match status" value="1"/>
</dbReference>
<dbReference type="KEGG" id="rul:UC8_44190"/>
<protein>
    <submittedName>
        <fullName evidence="4">D-amino acid dehydrogenase small subunit</fullName>
        <ecNumber evidence="4">1.4.99.6</ecNumber>
    </submittedName>
</protein>
<dbReference type="InterPro" id="IPR036188">
    <property type="entry name" value="FAD/NAD-bd_sf"/>
</dbReference>
<dbReference type="GO" id="GO:0016491">
    <property type="term" value="F:oxidoreductase activity"/>
    <property type="evidence" value="ECO:0007669"/>
    <property type="project" value="UniProtKB-KW"/>
</dbReference>
<gene>
    <name evidence="4" type="primary">dadA</name>
    <name evidence="4" type="ORF">UC8_44190</name>
</gene>
<dbReference type="RefSeq" id="WP_068131698.1">
    <property type="nucleotide sequence ID" value="NZ_CP042914.1"/>
</dbReference>
<dbReference type="Gene3D" id="3.30.9.10">
    <property type="entry name" value="D-Amino Acid Oxidase, subunit A, domain 2"/>
    <property type="match status" value="1"/>
</dbReference>
<dbReference type="EMBL" id="CP042914">
    <property type="protein sequence ID" value="QEG42384.1"/>
    <property type="molecule type" value="Genomic_DNA"/>
</dbReference>
<dbReference type="PROSITE" id="PS51257">
    <property type="entry name" value="PROKAR_LIPOPROTEIN"/>
    <property type="match status" value="1"/>
</dbReference>
<dbReference type="SUPFAM" id="SSF54373">
    <property type="entry name" value="FAD-linked reductases, C-terminal domain"/>
    <property type="match status" value="1"/>
</dbReference>
<keyword evidence="1 4" id="KW-0560">Oxidoreductase</keyword>
<evidence type="ECO:0000259" key="3">
    <source>
        <dbReference type="Pfam" id="PF01266"/>
    </source>
</evidence>
<sequence length="417" mass="46134">MSESRNAIVVGGGLVGCWSAWYLMQHDWHVTIVERDRIGSGASHGNCGYVSPSHVMPLAGPGVVAKTLPMVLKRNGALSIPFRFDPSLWNWLYRFWGECTPDRMQRAAVGRHALLASSMSLYREFMASEDVDCEWQDEGLLLVYRSKRDFDEYQTTADRLKNEFGLRINAYAGEAVRELEPALREGMAGGWHFPDDAHIRPDKLLSGLRARLEQRGCVIREQVAVESMRIEAGRLTALETTAGSMSADLVVLSTGAEAPRFAKPLGCTIPIQPGKGFSFTMKPPKNAPKIPMIFEEHHVAVTPMKSAFRVGSTMQFTGYDRSLNRRRLELLRRCASDHLTEPLPTEVDEEWSGWRPMVYDGLPCIDRAPAAKNVMVAAGNGMVGLASGTATGKLLAELASEATPHIDPAPYSLSRFR</sequence>